<comment type="caution">
    <text evidence="2">The sequence shown here is derived from an EMBL/GenBank/DDBJ whole genome shotgun (WGS) entry which is preliminary data.</text>
</comment>
<evidence type="ECO:0000313" key="3">
    <source>
        <dbReference type="Proteomes" id="UP000295197"/>
    </source>
</evidence>
<protein>
    <submittedName>
        <fullName evidence="2">Acyltransferase-like protein</fullName>
    </submittedName>
</protein>
<evidence type="ECO:0000313" key="2">
    <source>
        <dbReference type="EMBL" id="TCV09636.1"/>
    </source>
</evidence>
<gene>
    <name evidence="2" type="ORF">EDC17_10408</name>
</gene>
<dbReference type="Proteomes" id="UP000295197">
    <property type="component" value="Unassembled WGS sequence"/>
</dbReference>
<dbReference type="InterPro" id="IPR045746">
    <property type="entry name" value="ACT14924-like_Acyltransf_dom"/>
</dbReference>
<dbReference type="EMBL" id="SMBZ01000040">
    <property type="protein sequence ID" value="TCV09636.1"/>
    <property type="molecule type" value="Genomic_DNA"/>
</dbReference>
<accession>A0A4R3VVI7</accession>
<dbReference type="InterPro" id="IPR002123">
    <property type="entry name" value="Plipid/glycerol_acylTrfase"/>
</dbReference>
<organism evidence="2 3">
    <name type="scientific">Sphingobacterium alimentarium</name>
    <dbReference type="NCBI Taxonomy" id="797292"/>
    <lineage>
        <taxon>Bacteria</taxon>
        <taxon>Pseudomonadati</taxon>
        <taxon>Bacteroidota</taxon>
        <taxon>Sphingobacteriia</taxon>
        <taxon>Sphingobacteriales</taxon>
        <taxon>Sphingobacteriaceae</taxon>
        <taxon>Sphingobacterium</taxon>
    </lineage>
</organism>
<feature type="domain" description="Phospholipid/glycerol acyltransferase" evidence="1">
    <location>
        <begin position="110"/>
        <end position="226"/>
    </location>
</feature>
<sequence length="301" mass="34829">MFDIPYYFLFLRIKICRSKRANKSYHMGEDTKKFIHIREVIRKKSPGLAKWIPNPLVSYLERTVHEDDINDIMYRFRDLKGLDFVDALVEDLGVEVVLEGEENIPQDDSVIFASNHPLGGLDGIAFMQAIGRVRRDVKFLVNDLLMNIINLEPLFVGVNKIGGQNKSAVSAIEEAYAADHALLVFPAGLVSRKVKGQIVDLEWKKSFISKAKKYKKDVIPVYIEGKNSNFFYNLSNWRNKLGIKFNIEMLYLVDEFFAQRNQRVTIHVGKRISYTTFDNSRNEKQWAAEVKQLVYDLKTQK</sequence>
<dbReference type="AlphaFoldDB" id="A0A4R3VVI7"/>
<name>A0A4R3VVI7_9SPHI</name>
<keyword evidence="2" id="KW-0808">Transferase</keyword>
<keyword evidence="2" id="KW-0012">Acyltransferase</keyword>
<evidence type="ECO:0000259" key="1">
    <source>
        <dbReference type="SMART" id="SM00563"/>
    </source>
</evidence>
<dbReference type="Pfam" id="PF19576">
    <property type="entry name" value="Acyltransf_2"/>
    <property type="match status" value="1"/>
</dbReference>
<dbReference type="SMART" id="SM00563">
    <property type="entry name" value="PlsC"/>
    <property type="match status" value="1"/>
</dbReference>
<keyword evidence="3" id="KW-1185">Reference proteome</keyword>
<reference evidence="2 3" key="1">
    <citation type="submission" date="2019-03" db="EMBL/GenBank/DDBJ databases">
        <title>Genomic Encyclopedia of Type Strains, Phase IV (KMG-IV): sequencing the most valuable type-strain genomes for metagenomic binning, comparative biology and taxonomic classification.</title>
        <authorList>
            <person name="Goeker M."/>
        </authorList>
    </citation>
    <scope>NUCLEOTIDE SEQUENCE [LARGE SCALE GENOMIC DNA]</scope>
    <source>
        <strain evidence="2 3">DSM 22362</strain>
    </source>
</reference>
<proteinExistence type="predicted"/>
<dbReference type="GO" id="GO:0016746">
    <property type="term" value="F:acyltransferase activity"/>
    <property type="evidence" value="ECO:0007669"/>
    <property type="project" value="UniProtKB-KW"/>
</dbReference>
<dbReference type="SUPFAM" id="SSF69593">
    <property type="entry name" value="Glycerol-3-phosphate (1)-acyltransferase"/>
    <property type="match status" value="1"/>
</dbReference>